<protein>
    <submittedName>
        <fullName evidence="1">Uncharacterized protein</fullName>
    </submittedName>
</protein>
<comment type="caution">
    <text evidence="1">The sequence shown here is derived from an EMBL/GenBank/DDBJ whole genome shotgun (WGS) entry which is preliminary data.</text>
</comment>
<reference evidence="1 2" key="1">
    <citation type="submission" date="2021-06" db="EMBL/GenBank/DDBJ databases">
        <authorList>
            <person name="Palmer J.M."/>
        </authorList>
    </citation>
    <scope>NUCLEOTIDE SEQUENCE [LARGE SCALE GENOMIC DNA]</scope>
    <source>
        <strain evidence="1 2">GA_2019</strain>
        <tissue evidence="1">Muscle</tissue>
    </source>
</reference>
<dbReference type="EMBL" id="JAHRIO010015377">
    <property type="protein sequence ID" value="MEQ2163564.1"/>
    <property type="molecule type" value="Genomic_DNA"/>
</dbReference>
<organism evidence="1 2">
    <name type="scientific">Goodea atripinnis</name>
    <dbReference type="NCBI Taxonomy" id="208336"/>
    <lineage>
        <taxon>Eukaryota</taxon>
        <taxon>Metazoa</taxon>
        <taxon>Chordata</taxon>
        <taxon>Craniata</taxon>
        <taxon>Vertebrata</taxon>
        <taxon>Euteleostomi</taxon>
        <taxon>Actinopterygii</taxon>
        <taxon>Neopterygii</taxon>
        <taxon>Teleostei</taxon>
        <taxon>Neoteleostei</taxon>
        <taxon>Acanthomorphata</taxon>
        <taxon>Ovalentaria</taxon>
        <taxon>Atherinomorphae</taxon>
        <taxon>Cyprinodontiformes</taxon>
        <taxon>Goodeidae</taxon>
        <taxon>Goodea</taxon>
    </lineage>
</organism>
<proteinExistence type="predicted"/>
<keyword evidence="2" id="KW-1185">Reference proteome</keyword>
<evidence type="ECO:0000313" key="1">
    <source>
        <dbReference type="EMBL" id="MEQ2163564.1"/>
    </source>
</evidence>
<dbReference type="Proteomes" id="UP001476798">
    <property type="component" value="Unassembled WGS sequence"/>
</dbReference>
<accession>A0ABV0MWQ1</accession>
<evidence type="ECO:0000313" key="2">
    <source>
        <dbReference type="Proteomes" id="UP001476798"/>
    </source>
</evidence>
<gene>
    <name evidence="1" type="ORF">GOODEAATRI_031482</name>
</gene>
<name>A0ABV0MWQ1_9TELE</name>
<sequence length="71" mass="7653">MKVHARDQSYALPRLEDALLTAFDCTHPPPDAPCAWGTLLLGTAGPSVPVATLFGLFSLVTFLPTQEDLRT</sequence>